<evidence type="ECO:0000313" key="3">
    <source>
        <dbReference type="EMBL" id="QNM91180.1"/>
    </source>
</evidence>
<sequence length="382" mass="43905">MITKLELKNFTTFEKLDIDFSPRINVIIGENGTGKTQLLKAAYALASTSSQNPKVTEPKELEKIFTDKFTRIFMPDDLKIGKLARCHESLCATIQGDFIDNFSSDKKIKFDFSTRVETFKLDNEYKTKGDLYSMSPIFIPTKEVISLYKGLLTEPSHKDIFQNIFDDSYFDLCSKLHHATEDKKHYRVQEISEQITKKIQGRFEFNDSSIKFNIGHYEEYALSTIEKDKSKNFETKFVSSTEEKLSAHIVAEGFKKLGVLSRLIENQSLVPKKSGPLFWDEPESNMNPKLMKLIVEILLDLSRKEQQIIITTHDYVLLKWFDLLSSESDSIYYHVLSKDSSNGKITKKTTKNYLDILPNAIDDTYAELVDQDILNSMGELGK</sequence>
<feature type="domain" description="ATPase AAA-type core" evidence="1">
    <location>
        <begin position="220"/>
        <end position="318"/>
    </location>
</feature>
<gene>
    <name evidence="3" type="ORF">HOO34_05645</name>
</gene>
<dbReference type="Proteomes" id="UP000515842">
    <property type="component" value="Chromosome"/>
</dbReference>
<dbReference type="Gene3D" id="3.40.50.300">
    <property type="entry name" value="P-loop containing nucleotide triphosphate hydrolases"/>
    <property type="match status" value="1"/>
</dbReference>
<dbReference type="InterPro" id="IPR038729">
    <property type="entry name" value="Rad50/SbcC_AAA"/>
</dbReference>
<organism evidence="3 4">
    <name type="scientific">Aliarcobacter cryaerophilus</name>
    <dbReference type="NCBI Taxonomy" id="28198"/>
    <lineage>
        <taxon>Bacteria</taxon>
        <taxon>Pseudomonadati</taxon>
        <taxon>Campylobacterota</taxon>
        <taxon>Epsilonproteobacteria</taxon>
        <taxon>Campylobacterales</taxon>
        <taxon>Arcobacteraceae</taxon>
        <taxon>Aliarcobacter</taxon>
    </lineage>
</organism>
<dbReference type="InterPro" id="IPR027417">
    <property type="entry name" value="P-loop_NTPase"/>
</dbReference>
<dbReference type="EMBL" id="CP060693">
    <property type="protein sequence ID" value="QNM91180.1"/>
    <property type="molecule type" value="Genomic_DNA"/>
</dbReference>
<name>A0A7G9LRD1_9BACT</name>
<evidence type="ECO:0000313" key="4">
    <source>
        <dbReference type="Proteomes" id="UP000515842"/>
    </source>
</evidence>
<dbReference type="GO" id="GO:0016887">
    <property type="term" value="F:ATP hydrolysis activity"/>
    <property type="evidence" value="ECO:0007669"/>
    <property type="project" value="InterPro"/>
</dbReference>
<dbReference type="RefSeq" id="WP_187475234.1">
    <property type="nucleotide sequence ID" value="NZ_CP060693.1"/>
</dbReference>
<evidence type="ECO:0000259" key="1">
    <source>
        <dbReference type="Pfam" id="PF13304"/>
    </source>
</evidence>
<dbReference type="Pfam" id="PF13476">
    <property type="entry name" value="AAA_23"/>
    <property type="match status" value="1"/>
</dbReference>
<reference evidence="3 4" key="1">
    <citation type="journal article" date="2020" name="Front. Microbiol.">
        <title>Genomic Analysis and Antimicrobial Resistance of Aliarcobacter cryaerophilus Strains From German Water Poultry.</title>
        <authorList>
            <person name="Muller E."/>
            <person name="Hotzel H."/>
            <person name="Ahlers C."/>
            <person name="Hanel I."/>
            <person name="Tomaso H."/>
            <person name="Abdel-Glil M.Y."/>
        </authorList>
    </citation>
    <scope>NUCLEOTIDE SEQUENCE [LARGE SCALE GENOMIC DNA]</scope>
    <source>
        <strain evidence="3 4">16CS1285-4</strain>
    </source>
</reference>
<protein>
    <submittedName>
        <fullName evidence="3">AAA family ATPase</fullName>
    </submittedName>
</protein>
<dbReference type="InterPro" id="IPR003959">
    <property type="entry name" value="ATPase_AAA_core"/>
</dbReference>
<dbReference type="PANTHER" id="PTHR43581">
    <property type="entry name" value="ATP/GTP PHOSPHATASE"/>
    <property type="match status" value="1"/>
</dbReference>
<accession>A0A7G9LRD1</accession>
<dbReference type="AlphaFoldDB" id="A0A7G9LRD1"/>
<evidence type="ECO:0000259" key="2">
    <source>
        <dbReference type="Pfam" id="PF13476"/>
    </source>
</evidence>
<dbReference type="Pfam" id="PF13304">
    <property type="entry name" value="AAA_21"/>
    <property type="match status" value="1"/>
</dbReference>
<dbReference type="SUPFAM" id="SSF52540">
    <property type="entry name" value="P-loop containing nucleoside triphosphate hydrolases"/>
    <property type="match status" value="1"/>
</dbReference>
<dbReference type="InterPro" id="IPR051396">
    <property type="entry name" value="Bact_Antivir_Def_Nuclease"/>
</dbReference>
<dbReference type="PANTHER" id="PTHR43581:SF2">
    <property type="entry name" value="EXCINUCLEASE ATPASE SUBUNIT"/>
    <property type="match status" value="1"/>
</dbReference>
<proteinExistence type="predicted"/>
<dbReference type="GO" id="GO:0005524">
    <property type="term" value="F:ATP binding"/>
    <property type="evidence" value="ECO:0007669"/>
    <property type="project" value="InterPro"/>
</dbReference>
<feature type="domain" description="Rad50/SbcC-type AAA" evidence="2">
    <location>
        <begin position="4"/>
        <end position="161"/>
    </location>
</feature>